<organism evidence="2 3">
    <name type="scientific">Streptomyces humicola</name>
    <dbReference type="NCBI Taxonomy" id="2953240"/>
    <lineage>
        <taxon>Bacteria</taxon>
        <taxon>Bacillati</taxon>
        <taxon>Actinomycetota</taxon>
        <taxon>Actinomycetes</taxon>
        <taxon>Kitasatosporales</taxon>
        <taxon>Streptomycetaceae</taxon>
        <taxon>Streptomyces</taxon>
    </lineage>
</organism>
<comment type="caution">
    <text evidence="2">The sequence shown here is derived from an EMBL/GenBank/DDBJ whole genome shotgun (WGS) entry which is preliminary data.</text>
</comment>
<accession>A0ABT1Q217</accession>
<evidence type="ECO:0000256" key="1">
    <source>
        <dbReference type="SAM" id="SignalP"/>
    </source>
</evidence>
<evidence type="ECO:0000313" key="2">
    <source>
        <dbReference type="EMBL" id="MCQ4083959.1"/>
    </source>
</evidence>
<name>A0ABT1Q217_9ACTN</name>
<feature type="signal peptide" evidence="1">
    <location>
        <begin position="1"/>
        <end position="26"/>
    </location>
</feature>
<dbReference type="EMBL" id="JANFNG010000028">
    <property type="protein sequence ID" value="MCQ4083959.1"/>
    <property type="molecule type" value="Genomic_DNA"/>
</dbReference>
<dbReference type="Gene3D" id="2.30.30.40">
    <property type="entry name" value="SH3 Domains"/>
    <property type="match status" value="1"/>
</dbReference>
<evidence type="ECO:0008006" key="4">
    <source>
        <dbReference type="Google" id="ProtNLM"/>
    </source>
</evidence>
<proteinExistence type="predicted"/>
<gene>
    <name evidence="2" type="ORF">NGB36_26075</name>
</gene>
<dbReference type="Proteomes" id="UP001057702">
    <property type="component" value="Unassembled WGS sequence"/>
</dbReference>
<dbReference type="RefSeq" id="WP_255922995.1">
    <property type="nucleotide sequence ID" value="NZ_JANFNG010000028.1"/>
</dbReference>
<keyword evidence="1" id="KW-0732">Signal</keyword>
<feature type="chain" id="PRO_5045602513" description="SH3b domain-containing protein" evidence="1">
    <location>
        <begin position="27"/>
        <end position="119"/>
    </location>
</feature>
<sequence>MMNRHSIGRAAAAVLLTGGVAAGVVAGAVGAQADSAQPYAAVQGSVVTPAPLNVRYGPGTDHWISSSLGNGTSIWIACKSEGTNIGGNNRWYQLTNNQGWVSAHYVNTNGYVPWCDSQG</sequence>
<evidence type="ECO:0000313" key="3">
    <source>
        <dbReference type="Proteomes" id="UP001057702"/>
    </source>
</evidence>
<protein>
    <recommendedName>
        <fullName evidence="4">SH3b domain-containing protein</fullName>
    </recommendedName>
</protein>
<keyword evidence="3" id="KW-1185">Reference proteome</keyword>
<reference evidence="2" key="1">
    <citation type="submission" date="2022-06" db="EMBL/GenBank/DDBJ databases">
        <title>Draft genome sequence of Streptomyces sp. RB6PN25 isolated from peat swamp forest in Thailand.</title>
        <authorList>
            <person name="Duangmal K."/>
            <person name="Klaysubun C."/>
        </authorList>
    </citation>
    <scope>NUCLEOTIDE SEQUENCE</scope>
    <source>
        <strain evidence="2">RB6PN25</strain>
    </source>
</reference>